<protein>
    <submittedName>
        <fullName evidence="1">Uncharacterized protein</fullName>
    </submittedName>
</protein>
<accession>A0AAD2AF09</accession>
<dbReference type="EMBL" id="OU503055">
    <property type="protein sequence ID" value="CAI9783907.1"/>
    <property type="molecule type" value="Genomic_DNA"/>
</dbReference>
<dbReference type="Proteomes" id="UP000834106">
    <property type="component" value="Chromosome 20"/>
</dbReference>
<keyword evidence="2" id="KW-1185">Reference proteome</keyword>
<organism evidence="1 2">
    <name type="scientific">Fraxinus pennsylvanica</name>
    <dbReference type="NCBI Taxonomy" id="56036"/>
    <lineage>
        <taxon>Eukaryota</taxon>
        <taxon>Viridiplantae</taxon>
        <taxon>Streptophyta</taxon>
        <taxon>Embryophyta</taxon>
        <taxon>Tracheophyta</taxon>
        <taxon>Spermatophyta</taxon>
        <taxon>Magnoliopsida</taxon>
        <taxon>eudicotyledons</taxon>
        <taxon>Gunneridae</taxon>
        <taxon>Pentapetalae</taxon>
        <taxon>asterids</taxon>
        <taxon>lamiids</taxon>
        <taxon>Lamiales</taxon>
        <taxon>Oleaceae</taxon>
        <taxon>Oleeae</taxon>
        <taxon>Fraxinus</taxon>
    </lineage>
</organism>
<gene>
    <name evidence="1" type="ORF">FPE_LOCUS31337</name>
</gene>
<evidence type="ECO:0000313" key="2">
    <source>
        <dbReference type="Proteomes" id="UP000834106"/>
    </source>
</evidence>
<name>A0AAD2AF09_9LAMI</name>
<proteinExistence type="predicted"/>
<dbReference type="AlphaFoldDB" id="A0AAD2AF09"/>
<sequence>MPRWQHCLRGQVQQTMTGLYPFSSGSSRVLCPLLELGHSLFFHNLPQETFNFGRGMVARHVYYFLESVYPIMTGWHPLRTPTIIKSSFAVEPVVADWRADVRFAAPPLDDIQQN</sequence>
<evidence type="ECO:0000313" key="1">
    <source>
        <dbReference type="EMBL" id="CAI9783907.1"/>
    </source>
</evidence>
<reference evidence="1" key="1">
    <citation type="submission" date="2023-05" db="EMBL/GenBank/DDBJ databases">
        <authorList>
            <person name="Huff M."/>
        </authorList>
    </citation>
    <scope>NUCLEOTIDE SEQUENCE</scope>
</reference>